<dbReference type="STRING" id="2018661.A0A2A2KJF9"/>
<dbReference type="OrthoDB" id="8119704at2759"/>
<gene>
    <name evidence="3" type="ORF">WR25_16512</name>
</gene>
<feature type="domain" description="AB hydrolase-1" evidence="2">
    <location>
        <begin position="32"/>
        <end position="125"/>
    </location>
</feature>
<sequence length="516" mass="56886">MLRATALALACLITGAAIAAEPPTYGKQLEGFAYPFQQLADNTHALLASLGVNKAIVLGHSAGGMLATRYALMYPQQVERLAMVNPIGLEDWKALGVPYRTVDQWYARELKLDAEGVRNYERATYYAGRWKPEYERWVQMLVGLNKGPGHEAVQDPGTAGGRVDSEGGPGDLRRARTCPADRATRAVPQGADRLAGALKPQASGAANVVFCKYHQLVVKHPTRPREPRAAPRVGERRSTIAAIFCSDALPCPTSDSKCPNSRDSGPTGSCSDLIAAWKSSSFGSLPSAPKPNVTSFKTLAASIAPSVGISATGGQCRLRNPRRPVRLFVVACRWQRRLLRKPLDELCFDILDERDHCGGPNLIRIRELGESRGEESDRFEYLARGLSITLHQIFIVLGIRFDERKFLGELELVDACIYLQLRDEVPKRGDIREQATGAAHDIAALQLLAVIGHELFQRDLLQLGRYASGLRPRHLRQPIGHTLVQRTHHIRRRRRSLVGILRHTGAKAKKFSNGNE</sequence>
<dbReference type="AlphaFoldDB" id="A0A2A2KJF9"/>
<dbReference type="InterPro" id="IPR050266">
    <property type="entry name" value="AB_hydrolase_sf"/>
</dbReference>
<dbReference type="PANTHER" id="PTHR43798">
    <property type="entry name" value="MONOACYLGLYCEROL LIPASE"/>
    <property type="match status" value="1"/>
</dbReference>
<dbReference type="PANTHER" id="PTHR43798:SF33">
    <property type="entry name" value="HYDROLASE, PUTATIVE (AFU_ORTHOLOGUE AFUA_2G14860)-RELATED"/>
    <property type="match status" value="1"/>
</dbReference>
<protein>
    <recommendedName>
        <fullName evidence="2">AB hydrolase-1 domain-containing protein</fullName>
    </recommendedName>
</protein>
<organism evidence="3 4">
    <name type="scientific">Diploscapter pachys</name>
    <dbReference type="NCBI Taxonomy" id="2018661"/>
    <lineage>
        <taxon>Eukaryota</taxon>
        <taxon>Metazoa</taxon>
        <taxon>Ecdysozoa</taxon>
        <taxon>Nematoda</taxon>
        <taxon>Chromadorea</taxon>
        <taxon>Rhabditida</taxon>
        <taxon>Rhabditina</taxon>
        <taxon>Rhabditomorpha</taxon>
        <taxon>Rhabditoidea</taxon>
        <taxon>Rhabditidae</taxon>
        <taxon>Diploscapter</taxon>
    </lineage>
</organism>
<dbReference type="Proteomes" id="UP000218231">
    <property type="component" value="Unassembled WGS sequence"/>
</dbReference>
<comment type="caution">
    <text evidence="3">The sequence shown here is derived from an EMBL/GenBank/DDBJ whole genome shotgun (WGS) entry which is preliminary data.</text>
</comment>
<proteinExistence type="predicted"/>
<evidence type="ECO:0000259" key="2">
    <source>
        <dbReference type="Pfam" id="PF00561"/>
    </source>
</evidence>
<keyword evidence="4" id="KW-1185">Reference proteome</keyword>
<dbReference type="InterPro" id="IPR000073">
    <property type="entry name" value="AB_hydrolase_1"/>
</dbReference>
<reference evidence="3 4" key="1">
    <citation type="journal article" date="2017" name="Curr. Biol.">
        <title>Genome architecture and evolution of a unichromosomal asexual nematode.</title>
        <authorList>
            <person name="Fradin H."/>
            <person name="Zegar C."/>
            <person name="Gutwein M."/>
            <person name="Lucas J."/>
            <person name="Kovtun M."/>
            <person name="Corcoran D."/>
            <person name="Baugh L.R."/>
            <person name="Kiontke K."/>
            <person name="Gunsalus K."/>
            <person name="Fitch D.H."/>
            <person name="Piano F."/>
        </authorList>
    </citation>
    <scope>NUCLEOTIDE SEQUENCE [LARGE SCALE GENOMIC DNA]</scope>
    <source>
        <strain evidence="3">PF1309</strain>
    </source>
</reference>
<dbReference type="EMBL" id="LIAE01008447">
    <property type="protein sequence ID" value="PAV73969.1"/>
    <property type="molecule type" value="Genomic_DNA"/>
</dbReference>
<keyword evidence="1" id="KW-0732">Signal</keyword>
<dbReference type="GO" id="GO:0016020">
    <property type="term" value="C:membrane"/>
    <property type="evidence" value="ECO:0007669"/>
    <property type="project" value="TreeGrafter"/>
</dbReference>
<evidence type="ECO:0000256" key="1">
    <source>
        <dbReference type="SAM" id="SignalP"/>
    </source>
</evidence>
<evidence type="ECO:0000313" key="3">
    <source>
        <dbReference type="EMBL" id="PAV73969.1"/>
    </source>
</evidence>
<name>A0A2A2KJF9_9BILA</name>
<accession>A0A2A2KJF9</accession>
<dbReference type="Gene3D" id="3.40.50.1820">
    <property type="entry name" value="alpha/beta hydrolase"/>
    <property type="match status" value="1"/>
</dbReference>
<dbReference type="Pfam" id="PF00561">
    <property type="entry name" value="Abhydrolase_1"/>
    <property type="match status" value="1"/>
</dbReference>
<feature type="chain" id="PRO_5013194924" description="AB hydrolase-1 domain-containing protein" evidence="1">
    <location>
        <begin position="20"/>
        <end position="516"/>
    </location>
</feature>
<evidence type="ECO:0000313" key="4">
    <source>
        <dbReference type="Proteomes" id="UP000218231"/>
    </source>
</evidence>
<dbReference type="InterPro" id="IPR029058">
    <property type="entry name" value="AB_hydrolase_fold"/>
</dbReference>
<feature type="signal peptide" evidence="1">
    <location>
        <begin position="1"/>
        <end position="19"/>
    </location>
</feature>
<dbReference type="SUPFAM" id="SSF53474">
    <property type="entry name" value="alpha/beta-Hydrolases"/>
    <property type="match status" value="1"/>
</dbReference>